<proteinExistence type="predicted"/>
<evidence type="ECO:0000313" key="2">
    <source>
        <dbReference type="EMBL" id="RXJ52750.1"/>
    </source>
</evidence>
<dbReference type="EMBL" id="SDDZ01000001">
    <property type="protein sequence ID" value="RXJ52750.1"/>
    <property type="molecule type" value="Genomic_DNA"/>
</dbReference>
<evidence type="ECO:0008006" key="4">
    <source>
        <dbReference type="Google" id="ProtNLM"/>
    </source>
</evidence>
<dbReference type="OrthoDB" id="9970447at2"/>
<feature type="signal peptide" evidence="1">
    <location>
        <begin position="1"/>
        <end position="22"/>
    </location>
</feature>
<protein>
    <recommendedName>
        <fullName evidence="4">Tetratricopeptide repeat protein</fullName>
    </recommendedName>
</protein>
<dbReference type="RefSeq" id="WP_129015884.1">
    <property type="nucleotide sequence ID" value="NZ_SDDZ01000001.1"/>
</dbReference>
<keyword evidence="3" id="KW-1185">Reference proteome</keyword>
<evidence type="ECO:0000313" key="3">
    <source>
        <dbReference type="Proteomes" id="UP000289792"/>
    </source>
</evidence>
<name>A0A4V1LNH1_9FLAO</name>
<accession>A0A4V1LNH1</accession>
<evidence type="ECO:0000256" key="1">
    <source>
        <dbReference type="SAM" id="SignalP"/>
    </source>
</evidence>
<dbReference type="AlphaFoldDB" id="A0A4V1LNH1"/>
<dbReference type="Proteomes" id="UP000289792">
    <property type="component" value="Unassembled WGS sequence"/>
</dbReference>
<reference evidence="2 3" key="1">
    <citation type="submission" date="2019-01" db="EMBL/GenBank/DDBJ databases">
        <title>Genome sequence of the Antarctic species Gelidibacter gilvus ACAM 158(T).</title>
        <authorList>
            <person name="Bowman J.P."/>
        </authorList>
    </citation>
    <scope>NUCLEOTIDE SEQUENCE [LARGE SCALE GENOMIC DNA]</scope>
    <source>
        <strain evidence="2 3">IC158</strain>
    </source>
</reference>
<sequence length="76" mass="8516">MKKVLSLLVAVLFFTSSFNANASMMNNQIEDSPGDCFEMAMGIYEAAVFTWNDRARALELGAWVYEDCMESESGPY</sequence>
<gene>
    <name evidence="2" type="ORF">ESZ48_03395</name>
</gene>
<keyword evidence="1" id="KW-0732">Signal</keyword>
<organism evidence="2 3">
    <name type="scientific">Gelidibacter gilvus</name>
    <dbReference type="NCBI Taxonomy" id="59602"/>
    <lineage>
        <taxon>Bacteria</taxon>
        <taxon>Pseudomonadati</taxon>
        <taxon>Bacteroidota</taxon>
        <taxon>Flavobacteriia</taxon>
        <taxon>Flavobacteriales</taxon>
        <taxon>Flavobacteriaceae</taxon>
        <taxon>Gelidibacter</taxon>
    </lineage>
</organism>
<feature type="chain" id="PRO_5020748428" description="Tetratricopeptide repeat protein" evidence="1">
    <location>
        <begin position="23"/>
        <end position="76"/>
    </location>
</feature>
<comment type="caution">
    <text evidence="2">The sequence shown here is derived from an EMBL/GenBank/DDBJ whole genome shotgun (WGS) entry which is preliminary data.</text>
</comment>